<dbReference type="RefSeq" id="WP_030699214.1">
    <property type="nucleotide sequence ID" value="NZ_JAANNT010000006.1"/>
</dbReference>
<evidence type="ECO:0000256" key="1">
    <source>
        <dbReference type="ARBA" id="ARBA00004651"/>
    </source>
</evidence>
<dbReference type="AlphaFoldDB" id="A0A7Y6C9H1"/>
<evidence type="ECO:0000256" key="3">
    <source>
        <dbReference type="ARBA" id="ARBA00022692"/>
    </source>
</evidence>
<feature type="transmembrane region" description="Helical" evidence="7">
    <location>
        <begin position="98"/>
        <end position="118"/>
    </location>
</feature>
<keyword evidence="5 7" id="KW-0472">Membrane</keyword>
<gene>
    <name evidence="8" type="ORF">G6W59_09930</name>
</gene>
<dbReference type="GO" id="GO:0005886">
    <property type="term" value="C:plasma membrane"/>
    <property type="evidence" value="ECO:0007669"/>
    <property type="project" value="UniProtKB-SubCell"/>
</dbReference>
<dbReference type="PANTHER" id="PTHR23513:SF11">
    <property type="entry name" value="STAPHYLOFERRIN A TRANSPORTER"/>
    <property type="match status" value="1"/>
</dbReference>
<dbReference type="Proteomes" id="UP000540128">
    <property type="component" value="Unassembled WGS sequence"/>
</dbReference>
<accession>A0A7Y6C9H1</accession>
<keyword evidence="9" id="KW-1185">Reference proteome</keyword>
<name>A0A7Y6C9H1_9ACTN</name>
<dbReference type="PANTHER" id="PTHR23513">
    <property type="entry name" value="INTEGRAL MEMBRANE EFFLUX PROTEIN-RELATED"/>
    <property type="match status" value="1"/>
</dbReference>
<dbReference type="InterPro" id="IPR011701">
    <property type="entry name" value="MFS"/>
</dbReference>
<reference evidence="8 9" key="1">
    <citation type="submission" date="2020-03" db="EMBL/GenBank/DDBJ databases">
        <title>Complete genome sequence of sixteen Streptomyces strains facilitates identification of candidate genes involved in plant growth-promotion in grain legumes and cereals.</title>
        <authorList>
            <person name="Gopalakrishnan S."/>
            <person name="Thakur V."/>
            <person name="Saxena R."/>
            <person name="Vadlamudi S."/>
            <person name="Purohit S."/>
            <person name="Kumar V."/>
            <person name="Rathore A."/>
            <person name="Chitikineni A."/>
            <person name="Varshney R.K."/>
        </authorList>
    </citation>
    <scope>NUCLEOTIDE SEQUENCE [LARGE SCALE GENOMIC DNA]</scope>
    <source>
        <strain evidence="8 9">KAI-180</strain>
    </source>
</reference>
<evidence type="ECO:0000256" key="4">
    <source>
        <dbReference type="ARBA" id="ARBA00022989"/>
    </source>
</evidence>
<dbReference type="Gene3D" id="1.20.1250.20">
    <property type="entry name" value="MFS general substrate transporter like domains"/>
    <property type="match status" value="1"/>
</dbReference>
<dbReference type="GO" id="GO:0022857">
    <property type="term" value="F:transmembrane transporter activity"/>
    <property type="evidence" value="ECO:0007669"/>
    <property type="project" value="InterPro"/>
</dbReference>
<dbReference type="SUPFAM" id="SSF103473">
    <property type="entry name" value="MFS general substrate transporter"/>
    <property type="match status" value="1"/>
</dbReference>
<dbReference type="InterPro" id="IPR036259">
    <property type="entry name" value="MFS_trans_sf"/>
</dbReference>
<evidence type="ECO:0000256" key="2">
    <source>
        <dbReference type="ARBA" id="ARBA00022475"/>
    </source>
</evidence>
<keyword evidence="4 7" id="KW-1133">Transmembrane helix</keyword>
<feature type="transmembrane region" description="Helical" evidence="7">
    <location>
        <begin position="294"/>
        <end position="321"/>
    </location>
</feature>
<proteinExistence type="predicted"/>
<feature type="transmembrane region" description="Helical" evidence="7">
    <location>
        <begin position="260"/>
        <end position="282"/>
    </location>
</feature>
<dbReference type="Pfam" id="PF07690">
    <property type="entry name" value="MFS_1"/>
    <property type="match status" value="1"/>
</dbReference>
<feature type="transmembrane region" description="Helical" evidence="7">
    <location>
        <begin position="139"/>
        <end position="159"/>
    </location>
</feature>
<feature type="transmembrane region" description="Helical" evidence="7">
    <location>
        <begin position="41"/>
        <end position="64"/>
    </location>
</feature>
<dbReference type="EMBL" id="JAANNT010000006">
    <property type="protein sequence ID" value="NUV28644.1"/>
    <property type="molecule type" value="Genomic_DNA"/>
</dbReference>
<feature type="transmembrane region" description="Helical" evidence="7">
    <location>
        <begin position="371"/>
        <end position="390"/>
    </location>
</feature>
<comment type="subcellular location">
    <subcellularLocation>
        <location evidence="1">Cell membrane</location>
        <topology evidence="1">Multi-pass membrane protein</topology>
    </subcellularLocation>
</comment>
<organism evidence="8 9">
    <name type="scientific">Streptomyces odorifer</name>
    <dbReference type="NCBI Taxonomy" id="53450"/>
    <lineage>
        <taxon>Bacteria</taxon>
        <taxon>Bacillati</taxon>
        <taxon>Actinomycetota</taxon>
        <taxon>Actinomycetes</taxon>
        <taxon>Kitasatosporales</taxon>
        <taxon>Streptomycetaceae</taxon>
        <taxon>Streptomyces</taxon>
        <taxon>Streptomyces albidoflavus group</taxon>
    </lineage>
</organism>
<feature type="transmembrane region" description="Helical" evidence="7">
    <location>
        <begin position="73"/>
        <end position="92"/>
    </location>
</feature>
<protein>
    <submittedName>
        <fullName evidence="8">MFS transporter</fullName>
    </submittedName>
</protein>
<keyword evidence="3 7" id="KW-0812">Transmembrane</keyword>
<keyword evidence="2" id="KW-1003">Cell membrane</keyword>
<feature type="region of interest" description="Disordered" evidence="6">
    <location>
        <begin position="394"/>
        <end position="417"/>
    </location>
</feature>
<evidence type="ECO:0000256" key="6">
    <source>
        <dbReference type="SAM" id="MobiDB-lite"/>
    </source>
</evidence>
<evidence type="ECO:0000313" key="8">
    <source>
        <dbReference type="EMBL" id="NUV28644.1"/>
    </source>
</evidence>
<comment type="caution">
    <text evidence="8">The sequence shown here is derived from an EMBL/GenBank/DDBJ whole genome shotgun (WGS) entry which is preliminary data.</text>
</comment>
<evidence type="ECO:0000256" key="7">
    <source>
        <dbReference type="SAM" id="Phobius"/>
    </source>
</evidence>
<evidence type="ECO:0000313" key="9">
    <source>
        <dbReference type="Proteomes" id="UP000540128"/>
    </source>
</evidence>
<evidence type="ECO:0000256" key="5">
    <source>
        <dbReference type="ARBA" id="ARBA00023136"/>
    </source>
</evidence>
<sequence>MTKRYAVRWFLAGGALARTGDELAGPALLLAGFAVTGSPATGALLLAALTVPAVLGGPLVGVLLDRAPRPGRLLAAALLLYALGLGLAAFGAGRAPVAVTLACAAAAGLFAPALAGGWSAQLPHVAAPGGLPAATARDAATFHLASLAGPALAASLAAWTLPSAPATLAVTLILLAAPVACRLPGPAGRARTSAPLARTGAPVARPGVAALRAGLALTARNPALRGATVTSVLSCAAQGMLAACAVPLGERVLGGAARGVALLAVVAGAALLANAVLARYPLRATPGALLRWTAFLQGAALLLAATCHPVLVLVAALLAGAGEGPQLTALFAVRHREAPARLRAQLFTTGASLKTTGYAAGAALAGQLSGVALPAALLAAAGLHLLAGAVPGERERVSRPGSGAGRVPDAPGRGRGW</sequence>